<dbReference type="Pfam" id="PF13820">
    <property type="entry name" value="NCOA6_TRADD-N"/>
    <property type="match status" value="1"/>
</dbReference>
<feature type="compositionally biased region" description="Low complexity" evidence="5">
    <location>
        <begin position="626"/>
        <end position="639"/>
    </location>
</feature>
<feature type="region of interest" description="Disordered" evidence="5">
    <location>
        <begin position="367"/>
        <end position="403"/>
    </location>
</feature>
<proteinExistence type="inferred from homology"/>
<feature type="compositionally biased region" description="Polar residues" evidence="5">
    <location>
        <begin position="1039"/>
        <end position="1048"/>
    </location>
</feature>
<evidence type="ECO:0000259" key="6">
    <source>
        <dbReference type="SMART" id="SM00322"/>
    </source>
</evidence>
<feature type="region of interest" description="Disordered" evidence="5">
    <location>
        <begin position="1455"/>
        <end position="1548"/>
    </location>
</feature>
<dbReference type="InterPro" id="IPR032715">
    <property type="entry name" value="NCOA6_TRADD-N"/>
</dbReference>
<feature type="region of interest" description="Disordered" evidence="5">
    <location>
        <begin position="717"/>
        <end position="762"/>
    </location>
</feature>
<evidence type="ECO:0000256" key="3">
    <source>
        <dbReference type="ARBA" id="ARBA00022884"/>
    </source>
</evidence>
<dbReference type="InterPro" id="IPR055212">
    <property type="entry name" value="KH-I_PNO1_first"/>
</dbReference>
<evidence type="ECO:0000313" key="8">
    <source>
        <dbReference type="Proteomes" id="UP000078492"/>
    </source>
</evidence>
<name>A0A195ECS4_9HYME</name>
<feature type="region of interest" description="Disordered" evidence="5">
    <location>
        <begin position="196"/>
        <end position="228"/>
    </location>
</feature>
<dbReference type="GO" id="GO:0003723">
    <property type="term" value="F:RNA binding"/>
    <property type="evidence" value="ECO:0007669"/>
    <property type="project" value="UniProtKB-KW"/>
</dbReference>
<dbReference type="SMART" id="SM00322">
    <property type="entry name" value="KH"/>
    <property type="match status" value="1"/>
</dbReference>
<feature type="compositionally biased region" description="Polar residues" evidence="5">
    <location>
        <begin position="392"/>
        <end position="401"/>
    </location>
</feature>
<feature type="compositionally biased region" description="Polar residues" evidence="5">
    <location>
        <begin position="132"/>
        <end position="154"/>
    </location>
</feature>
<evidence type="ECO:0000256" key="5">
    <source>
        <dbReference type="SAM" id="MobiDB-lite"/>
    </source>
</evidence>
<feature type="compositionally biased region" description="Basic and acidic residues" evidence="5">
    <location>
        <begin position="1111"/>
        <end position="1123"/>
    </location>
</feature>
<feature type="compositionally biased region" description="Polar residues" evidence="5">
    <location>
        <begin position="1652"/>
        <end position="1664"/>
    </location>
</feature>
<dbReference type="InterPro" id="IPR036612">
    <property type="entry name" value="KH_dom_type_1_sf"/>
</dbReference>
<dbReference type="STRING" id="471704.A0A195ECS4"/>
<feature type="compositionally biased region" description="Polar residues" evidence="5">
    <location>
        <begin position="2198"/>
        <end position="2217"/>
    </location>
</feature>
<feature type="compositionally biased region" description="Polar residues" evidence="5">
    <location>
        <begin position="201"/>
        <end position="228"/>
    </location>
</feature>
<dbReference type="FunFam" id="3.30.1370.10:FF:000048">
    <property type="entry name" value="RNA-binding protein PNO1 isoform X2"/>
    <property type="match status" value="1"/>
</dbReference>
<feature type="compositionally biased region" description="Basic residues" evidence="5">
    <location>
        <begin position="2272"/>
        <end position="2283"/>
    </location>
</feature>
<feature type="region of interest" description="Disordered" evidence="5">
    <location>
        <begin position="1093"/>
        <end position="1128"/>
    </location>
</feature>
<feature type="region of interest" description="Disordered" evidence="5">
    <location>
        <begin position="1642"/>
        <end position="1684"/>
    </location>
</feature>
<dbReference type="SUPFAM" id="SSF54791">
    <property type="entry name" value="Eukaryotic type KH-domain (KH-domain type I)"/>
    <property type="match status" value="1"/>
</dbReference>
<dbReference type="CDD" id="cd22391">
    <property type="entry name" value="KH-I_PNO1_rpt1"/>
    <property type="match status" value="1"/>
</dbReference>
<evidence type="ECO:0000256" key="2">
    <source>
        <dbReference type="ARBA" id="ARBA00007515"/>
    </source>
</evidence>
<comment type="similarity">
    <text evidence="2">Belongs to the PNO1 family.</text>
</comment>
<feature type="compositionally biased region" description="Acidic residues" evidence="5">
    <location>
        <begin position="785"/>
        <end position="797"/>
    </location>
</feature>
<protein>
    <submittedName>
        <fullName evidence="7">RNA-binding protein pno1</fullName>
    </submittedName>
</protein>
<feature type="region of interest" description="Disordered" evidence="5">
    <location>
        <begin position="1221"/>
        <end position="1290"/>
    </location>
</feature>
<feature type="compositionally biased region" description="Polar residues" evidence="5">
    <location>
        <begin position="2018"/>
        <end position="2027"/>
    </location>
</feature>
<evidence type="ECO:0000256" key="1">
    <source>
        <dbReference type="ARBA" id="ARBA00004604"/>
    </source>
</evidence>
<feature type="region of interest" description="Disordered" evidence="5">
    <location>
        <begin position="2172"/>
        <end position="2256"/>
    </location>
</feature>
<dbReference type="GO" id="GO:0005730">
    <property type="term" value="C:nucleolus"/>
    <property type="evidence" value="ECO:0007669"/>
    <property type="project" value="UniProtKB-SubCell"/>
</dbReference>
<dbReference type="InterPro" id="IPR004087">
    <property type="entry name" value="KH_dom"/>
</dbReference>
<dbReference type="Proteomes" id="UP000078492">
    <property type="component" value="Unassembled WGS sequence"/>
</dbReference>
<feature type="region of interest" description="Disordered" evidence="5">
    <location>
        <begin position="612"/>
        <end position="639"/>
    </location>
</feature>
<keyword evidence="4" id="KW-0539">Nucleus</keyword>
<dbReference type="PANTHER" id="PTHR12826">
    <property type="entry name" value="RIBONUCLEASE Y"/>
    <property type="match status" value="1"/>
</dbReference>
<comment type="subcellular location">
    <subcellularLocation>
        <location evidence="1">Nucleus</location>
        <location evidence="1">Nucleolus</location>
    </subcellularLocation>
</comment>
<dbReference type="CDD" id="cd22392">
    <property type="entry name" value="KH-I_PNO1_rpt2"/>
    <property type="match status" value="1"/>
</dbReference>
<dbReference type="Gene3D" id="3.30.1370.10">
    <property type="entry name" value="K Homology domain, type 1"/>
    <property type="match status" value="1"/>
</dbReference>
<feature type="compositionally biased region" description="Polar residues" evidence="5">
    <location>
        <begin position="722"/>
        <end position="736"/>
    </location>
</feature>
<accession>A0A195ECS4</accession>
<dbReference type="FunFam" id="3.30.1370.10:FF:000009">
    <property type="entry name" value="RNA-binding protein PNO1"/>
    <property type="match status" value="1"/>
</dbReference>
<feature type="compositionally biased region" description="Basic and acidic residues" evidence="5">
    <location>
        <begin position="739"/>
        <end position="748"/>
    </location>
</feature>
<dbReference type="PANTHER" id="PTHR12826:SF13">
    <property type="entry name" value="RNA-BINDING PROTEIN PNO1"/>
    <property type="match status" value="1"/>
</dbReference>
<dbReference type="Pfam" id="PF22891">
    <property type="entry name" value="KH_PNO1_2nd"/>
    <property type="match status" value="1"/>
</dbReference>
<feature type="region of interest" description="Disordered" evidence="5">
    <location>
        <begin position="2272"/>
        <end position="2291"/>
    </location>
</feature>
<feature type="compositionally biased region" description="Low complexity" evidence="5">
    <location>
        <begin position="310"/>
        <end position="322"/>
    </location>
</feature>
<feature type="region of interest" description="Disordered" evidence="5">
    <location>
        <begin position="120"/>
        <end position="154"/>
    </location>
</feature>
<evidence type="ECO:0000313" key="7">
    <source>
        <dbReference type="EMBL" id="KYN23013.1"/>
    </source>
</evidence>
<feature type="region of interest" description="Disordered" evidence="5">
    <location>
        <begin position="1561"/>
        <end position="1609"/>
    </location>
</feature>
<feature type="region of interest" description="Disordered" evidence="5">
    <location>
        <begin position="1869"/>
        <end position="1899"/>
    </location>
</feature>
<feature type="compositionally biased region" description="Low complexity" evidence="5">
    <location>
        <begin position="474"/>
        <end position="491"/>
    </location>
</feature>
<feature type="compositionally biased region" description="Low complexity" evidence="5">
    <location>
        <begin position="1522"/>
        <end position="1535"/>
    </location>
</feature>
<feature type="region of interest" description="Disordered" evidence="5">
    <location>
        <begin position="774"/>
        <end position="870"/>
    </location>
</feature>
<reference evidence="7 8" key="1">
    <citation type="submission" date="2015-09" db="EMBL/GenBank/DDBJ databases">
        <title>Trachymyrmex cornetzi WGS genome.</title>
        <authorList>
            <person name="Nygaard S."/>
            <person name="Hu H."/>
            <person name="Boomsma J."/>
            <person name="Zhang G."/>
        </authorList>
    </citation>
    <scope>NUCLEOTIDE SEQUENCE [LARGE SCALE GENOMIC DNA]</scope>
    <source>
        <strain evidence="7">Tcor2-1</strain>
        <tissue evidence="7">Whole body</tissue>
    </source>
</reference>
<evidence type="ECO:0000256" key="4">
    <source>
        <dbReference type="ARBA" id="ARBA00023242"/>
    </source>
</evidence>
<gene>
    <name evidence="7" type="ORF">ALC57_04796</name>
</gene>
<feature type="domain" description="K Homology" evidence="6">
    <location>
        <begin position="2381"/>
        <end position="2446"/>
    </location>
</feature>
<dbReference type="EMBL" id="KQ979074">
    <property type="protein sequence ID" value="KYN23013.1"/>
    <property type="molecule type" value="Genomic_DNA"/>
</dbReference>
<keyword evidence="8" id="KW-1185">Reference proteome</keyword>
<feature type="compositionally biased region" description="Polar residues" evidence="5">
    <location>
        <begin position="1573"/>
        <end position="1583"/>
    </location>
</feature>
<feature type="region of interest" description="Disordered" evidence="5">
    <location>
        <begin position="1039"/>
        <end position="1068"/>
    </location>
</feature>
<feature type="region of interest" description="Disordered" evidence="5">
    <location>
        <begin position="308"/>
        <end position="330"/>
    </location>
</feature>
<feature type="compositionally biased region" description="Polar residues" evidence="5">
    <location>
        <begin position="803"/>
        <end position="814"/>
    </location>
</feature>
<keyword evidence="3" id="KW-0694">RNA-binding</keyword>
<feature type="region of interest" description="Disordered" evidence="5">
    <location>
        <begin position="472"/>
        <end position="491"/>
    </location>
</feature>
<feature type="compositionally biased region" description="Low complexity" evidence="5">
    <location>
        <begin position="829"/>
        <end position="841"/>
    </location>
</feature>
<feature type="compositionally biased region" description="Polar residues" evidence="5">
    <location>
        <begin position="1494"/>
        <end position="1521"/>
    </location>
</feature>
<feature type="region of interest" description="Disordered" evidence="5">
    <location>
        <begin position="1948"/>
        <end position="2039"/>
    </location>
</feature>
<feature type="compositionally biased region" description="Polar residues" evidence="5">
    <location>
        <begin position="1231"/>
        <end position="1289"/>
    </location>
</feature>
<feature type="compositionally biased region" description="Basic and acidic residues" evidence="5">
    <location>
        <begin position="2238"/>
        <end position="2249"/>
    </location>
</feature>
<sequence>MAADSDGDLIETVVTCEGDLGDPEFPRKFEIIVDHLNTLLCKKKGDGLRINKIEPWNSVRVTFSIPREAALRLRELAAQGSPTLTQLGILSVQVEGDQVISLRIASRFGGDAQEIVLHSGTTQDGGAKSQGDAISNTAAADSNPSTALPGPSNATSISSTLHNVAQIIAAGTSSEKAPQFRSPNVVAPTDCDPIPPFLAKSAQSTSAGNTGVSGNQQVINPSASPRNNYNGPFPFASMTHAAQAIHNRESQSTTIKNTMQFKHHAQPPPPYPSQENLATVTALTTGHTTTQPVVTVGQLTNQYKPTTIATTSSLSPNNSTNLAGSSNGSGNQVALSSPLLVNLLQNDAGSHANNVIPGQKMLPPAVIDNPGLTNRMRPTKKPTVRRKDLSLPSESPPNSDTMRSEDLVLGTATTTPTISDLPQTSTSSAFATVNVNQPSTLPSHQHTAVNVIGAGTGQNMMPPQTVHQVSAGGQIQQQQQQQQQILHNQVQTQQKFPIRQDLAHRTPPLQNLSARHPVNGQQIRTPLQRQLLIQQQQQLTQPQQINQQVVSQVPQGVAQSTLLQQQNTNAPLQTASLINQSMLQQQQLQQQLIQYSTVGLNVTQQRLGYLNSQRQQTPPPYPRQPIPQQTHLSQQNQGLNVQQQLHHNQVKNINTDTSASTDFRYGQSQNILSRNYQSPATSNANGTTWNAQSNSIPQGAQVNTTRLSVSNQVSGAFPQCGSRINNSTTSIAPSVNKTETSESPKPEEEAPEPEPEPEYTSTGKIRQFLINPLTGHLEPMPSESSDSEPESAVDNQDDFFSFPSPSNDRSNSIFSDDDADSNFSRRNDTTTNTDQSDSETTAKSTASEGSLKHSRIKSSRDTAHSPMPGEKIKLRLKLEKSEPVTPAYKVDVSFVNTPPMRKADKSVNKMFAGGIPSTGTGDEPLRVPPLHISLRGRNASVVQREKVKKSLKESEGDAIKRRGKLKKMKECIDGNKLLQKRSLNMIIGTSSASKLPLSTSTINNAICKVGNNIMQAAAAKSNALKQELPVDAVRLQTGITAKPSSSRNSDMDDIPLNSRIPSPSKHKSAIANQSLNTPQALTKTQVDLDAQNHMQDHKIGGGKTKRRDSKKKSESGDGLHREQNLLSGGRILDNQAKWRKLAFKGDITHTIRKPDSLLTGSDFNTIKKVGEIRRTSDSDISKSAIEKSNSLSSVAPKLTELNGVKKDLIAREDKRRRLSLMDEKDLHLGESPNTEVTHFNSQKTASESSATVPSIKANASLSFESDSGLKSTNSSMQQGDTRNLSNNPETKIPVHIETTTKNSQPPVARMLSVKSKSDMENYIATVKSQNMGQKLKNHMIAKSEMNSIINRHNKTVEQLNFSHKKTVQNHVQKQVDKPTVESKMDSASQRISLLKTTPSSVISNSVDQVPRSQSVDVSANKPTLPIGEINVTEAKVKQKLLENTAVPIGIGVDANIERVGSGGGGEDSGIESMDALSEKSPNQGESPLHRPASATESVTQSSAKNVIQGEPSLSTTNKNVPSSTSSSDMCSNSHSELLKSSGPQRLSPVSVTSYFENQLNRNISNSSEHDAKNVSSEKSSTIPRTGGGHSDLVASLDTANNDKSMPSPLVTGTVTVVTASITSSINSDNNLLQCAHQQAKDFSDKDSSSVKLESTVNQNDQGKANSKHEESRAAESVSEDSTKAVVESNSAIRLSDEPHGQNNNNINNNNGVPIIQNHVAYNKVETVKLDSAVANNANAAADNSCSNGESCKSEIKVESKINVKVDDTRQIDRFEVSKNSNVPLNTTSVKLETCTEQNQKYNVQSHQQIMLKEPSVNLQKVTDELVKKIVNDTSDLNAGIQSPLREDPQPIRITPPLYTYSNPVVLQRDETPSPAAQNPEVDSSDVEHLKRKRRRKQELEGRQDVICIEDNDEGHFVERLNSNISEEYVKRPPKSLLEQLLIDIPNDNNEKRSLRTRSQKLNSPDIAKTPKSSPHGPNKLEERRSISPYAKASPKLAVSKLSPNATIKIGKRKRQESESSVASSTADDPQPRPGKRKCSENAAELIKACMGVEETGSIKKQVPGKEEQSKKGFNILAKAKKGPIVVEVDSSDDEPLIESVGKARVRLSDETSAASPKPKDQNFCYKVNLSTAVSGSQINFSNISNFNASNRVQRESRLLTTKQPSTATMITVGKERLRGTSVSSNESVGEVTTRRSVRQNTASPLATPASNTRGASKSSDDINRRKTRSGAEISTTDQHQHQQEIEMGKTAKKRQANDDCMEVEIVNGIKGKVKQHSAKKKAKNVQGGEQRKISVPAHRYSPLKENWIKIFTPITEHLKLQVRFNVKTRTVEIRTAPETPDISYLQKAADFVKAFICGFEVEDALALLRLDDLFVESFEIQDVKQQMKGDHQSRAIGRLAGKGGRTKFTIENVTKTRIVIADSKIHILGSYQNIQLARRAICNLILGSPPSKVYGQLRNIASKISERF</sequence>
<organism evidence="7 8">
    <name type="scientific">Trachymyrmex cornetzi</name>
    <dbReference type="NCBI Taxonomy" id="471704"/>
    <lineage>
        <taxon>Eukaryota</taxon>
        <taxon>Metazoa</taxon>
        <taxon>Ecdysozoa</taxon>
        <taxon>Arthropoda</taxon>
        <taxon>Hexapoda</taxon>
        <taxon>Insecta</taxon>
        <taxon>Pterygota</taxon>
        <taxon>Neoptera</taxon>
        <taxon>Endopterygota</taxon>
        <taxon>Hymenoptera</taxon>
        <taxon>Apocrita</taxon>
        <taxon>Aculeata</taxon>
        <taxon>Formicoidea</taxon>
        <taxon>Formicidae</taxon>
        <taxon>Myrmicinae</taxon>
        <taxon>Trachymyrmex</taxon>
    </lineage>
</organism>
<dbReference type="InterPro" id="IPR055211">
    <property type="entry name" value="KH_PNO1_2nd"/>
</dbReference>